<dbReference type="Gene3D" id="3.40.980.10">
    <property type="entry name" value="MoaB/Mog-like domain"/>
    <property type="match status" value="1"/>
</dbReference>
<feature type="domain" description="MoaB/Mog" evidence="3">
    <location>
        <begin position="16"/>
        <end position="164"/>
    </location>
</feature>
<sequence length="169" mass="18421">MDRNDNEESSKYLHVEVITISDSKKAAMGEGRDEDKSGKIIQKKLEDAEISSNRVIISDDKAEISKELDKKIYNSEANAVITTGGTGIASRDKTVDVVSEFLDKRISGFGELLRWRSSEEVGGAAVLTRATAGIANQKLVFCLPGSPNSVKTGMDLIAYDLPEILKDIQ</sequence>
<accession>A0A133UPG4</accession>
<dbReference type="InterPro" id="IPR036425">
    <property type="entry name" value="MoaB/Mog-like_dom_sf"/>
</dbReference>
<dbReference type="Pfam" id="PF00994">
    <property type="entry name" value="MoCF_biosynth"/>
    <property type="match status" value="1"/>
</dbReference>
<dbReference type="EMBL" id="LHXR01000106">
    <property type="protein sequence ID" value="KXA96122.1"/>
    <property type="molecule type" value="Genomic_DNA"/>
</dbReference>
<evidence type="ECO:0000259" key="3">
    <source>
        <dbReference type="SMART" id="SM00852"/>
    </source>
</evidence>
<protein>
    <recommendedName>
        <fullName evidence="3">MoaB/Mog domain-containing protein</fullName>
    </recommendedName>
</protein>
<dbReference type="InterPro" id="IPR008284">
    <property type="entry name" value="MoCF_biosynth_CS"/>
</dbReference>
<dbReference type="GO" id="GO:0006777">
    <property type="term" value="P:Mo-molybdopterin cofactor biosynthetic process"/>
    <property type="evidence" value="ECO:0007669"/>
    <property type="project" value="UniProtKB-KW"/>
</dbReference>
<gene>
    <name evidence="4" type="ORF">AKJ37_05980</name>
</gene>
<reference evidence="4 5" key="1">
    <citation type="journal article" date="2016" name="Sci. Rep.">
        <title>Metabolic traits of an uncultured archaeal lineage -MSBL1- from brine pools of the Red Sea.</title>
        <authorList>
            <person name="Mwirichia R."/>
            <person name="Alam I."/>
            <person name="Rashid M."/>
            <person name="Vinu M."/>
            <person name="Ba-Alawi W."/>
            <person name="Anthony Kamau A."/>
            <person name="Kamanda Ngugi D."/>
            <person name="Goker M."/>
            <person name="Klenk H.P."/>
            <person name="Bajic V."/>
            <person name="Stingl U."/>
        </authorList>
    </citation>
    <scope>NUCLEOTIDE SEQUENCE [LARGE SCALE GENOMIC DNA]</scope>
    <source>
        <strain evidence="4">SCGC-AAA259I09</strain>
    </source>
</reference>
<keyword evidence="2" id="KW-0501">Molybdenum cofactor biosynthesis</keyword>
<dbReference type="PATRIC" id="fig|1698267.3.peg.181"/>
<dbReference type="PANTHER" id="PTHR43232:SF2">
    <property type="entry name" value="MOLYBDENUM COFACTOR BIOSYNTHESIS PROTEIN B"/>
    <property type="match status" value="1"/>
</dbReference>
<keyword evidence="5" id="KW-1185">Reference proteome</keyword>
<dbReference type="GO" id="GO:0005829">
    <property type="term" value="C:cytosol"/>
    <property type="evidence" value="ECO:0007669"/>
    <property type="project" value="TreeGrafter"/>
</dbReference>
<proteinExistence type="inferred from homology"/>
<dbReference type="SMART" id="SM00852">
    <property type="entry name" value="MoCF_biosynth"/>
    <property type="match status" value="1"/>
</dbReference>
<evidence type="ECO:0000313" key="5">
    <source>
        <dbReference type="Proteomes" id="UP000070463"/>
    </source>
</evidence>
<dbReference type="CDD" id="cd00886">
    <property type="entry name" value="MogA_MoaB"/>
    <property type="match status" value="1"/>
</dbReference>
<dbReference type="Proteomes" id="UP000070463">
    <property type="component" value="Unassembled WGS sequence"/>
</dbReference>
<evidence type="ECO:0000256" key="1">
    <source>
        <dbReference type="ARBA" id="ARBA00006112"/>
    </source>
</evidence>
<dbReference type="PANTHER" id="PTHR43232">
    <property type="entry name" value="MOLYBDENUM COFACTOR BIOSYNTHESIS PROTEIN B"/>
    <property type="match status" value="1"/>
</dbReference>
<dbReference type="InterPro" id="IPR001453">
    <property type="entry name" value="MoaB/Mog_dom"/>
</dbReference>
<organism evidence="4 5">
    <name type="scientific">candidate division MSBL1 archaeon SCGC-AAA259I09</name>
    <dbReference type="NCBI Taxonomy" id="1698267"/>
    <lineage>
        <taxon>Archaea</taxon>
        <taxon>Methanobacteriati</taxon>
        <taxon>Methanobacteriota</taxon>
        <taxon>candidate division MSBL1</taxon>
    </lineage>
</organism>
<dbReference type="NCBIfam" id="TIGR00177">
    <property type="entry name" value="molyb_syn"/>
    <property type="match status" value="1"/>
</dbReference>
<name>A0A133UPG4_9EURY</name>
<evidence type="ECO:0000313" key="4">
    <source>
        <dbReference type="EMBL" id="KXA96122.1"/>
    </source>
</evidence>
<dbReference type="SUPFAM" id="SSF53218">
    <property type="entry name" value="Molybdenum cofactor biosynthesis proteins"/>
    <property type="match status" value="1"/>
</dbReference>
<dbReference type="PROSITE" id="PS01078">
    <property type="entry name" value="MOCF_BIOSYNTHESIS_1"/>
    <property type="match status" value="1"/>
</dbReference>
<dbReference type="AlphaFoldDB" id="A0A133UPG4"/>
<evidence type="ECO:0000256" key="2">
    <source>
        <dbReference type="ARBA" id="ARBA00023150"/>
    </source>
</evidence>
<comment type="similarity">
    <text evidence="1">Belongs to the MoaB/Mog family.</text>
</comment>
<dbReference type="PIRSF" id="PIRSF006443">
    <property type="entry name" value="MoaB"/>
    <property type="match status" value="1"/>
</dbReference>
<comment type="caution">
    <text evidence="4">The sequence shown here is derived from an EMBL/GenBank/DDBJ whole genome shotgun (WGS) entry which is preliminary data.</text>
</comment>
<dbReference type="InterPro" id="IPR012245">
    <property type="entry name" value="MoaB"/>
</dbReference>